<sequence>MDDKNENDLIIQEFERKLKIEHETQDIQVEKSWNNPYPCEEKFDLIRPMYDLVVNQMNVISTCFSVHSHIAFTEENEKNLSENIMHIPQQLSDILFESTNIRNNLIEIIGAMEQLSNGIARFVKIANNQKLQDKSLIKFLHFVETPGEKLKGLLNKECELNHNKITMFKENLDTFMESSGSKTIPDWIKQQAQCKKELKDLENEKQKKFIEDIVEYDEVAKIISEIEFYQTQLVGHEHLKNDIQNEKKTLQANRDLLERQAITSATSSNFIKVFLFMRNNDLDVLRKQKNITKKEITEIMSQESQRILYEAEIKKKIKSLSEKLESAKKKVEKAKIIKDNQLKAIDDQIKKKEIEVKKFENKIHQMLEKYGNPSIKATCLLLESITRLTEQQVQNKGNNVTAREAVKSFLEMIEDEIKYIREVEGDRDVLDDEWISMFKISIAPLNFFISEIRPVIRNSINGKALEPAFNTNLRIEY</sequence>
<organism evidence="2 3">
    <name type="scientific">Glomus cerebriforme</name>
    <dbReference type="NCBI Taxonomy" id="658196"/>
    <lineage>
        <taxon>Eukaryota</taxon>
        <taxon>Fungi</taxon>
        <taxon>Fungi incertae sedis</taxon>
        <taxon>Mucoromycota</taxon>
        <taxon>Glomeromycotina</taxon>
        <taxon>Glomeromycetes</taxon>
        <taxon>Glomerales</taxon>
        <taxon>Glomeraceae</taxon>
        <taxon>Glomus</taxon>
    </lineage>
</organism>
<keyword evidence="3" id="KW-1185">Reference proteome</keyword>
<name>A0A397S3G5_9GLOM</name>
<proteinExistence type="predicted"/>
<comment type="caution">
    <text evidence="2">The sequence shown here is derived from an EMBL/GenBank/DDBJ whole genome shotgun (WGS) entry which is preliminary data.</text>
</comment>
<dbReference type="Proteomes" id="UP000265703">
    <property type="component" value="Unassembled WGS sequence"/>
</dbReference>
<feature type="coiled-coil region" evidence="1">
    <location>
        <begin position="184"/>
        <end position="260"/>
    </location>
</feature>
<keyword evidence="1" id="KW-0175">Coiled coil</keyword>
<dbReference type="AlphaFoldDB" id="A0A397S3G5"/>
<reference evidence="2 3" key="1">
    <citation type="submission" date="2018-06" db="EMBL/GenBank/DDBJ databases">
        <title>Comparative genomics reveals the genomic features of Rhizophagus irregularis, R. cerebriforme, R. diaphanum and Gigaspora rosea, and their symbiotic lifestyle signature.</title>
        <authorList>
            <person name="Morin E."/>
            <person name="San Clemente H."/>
            <person name="Chen E.C.H."/>
            <person name="De La Providencia I."/>
            <person name="Hainaut M."/>
            <person name="Kuo A."/>
            <person name="Kohler A."/>
            <person name="Murat C."/>
            <person name="Tang N."/>
            <person name="Roy S."/>
            <person name="Loubradou J."/>
            <person name="Henrissat B."/>
            <person name="Grigoriev I.V."/>
            <person name="Corradi N."/>
            <person name="Roux C."/>
            <person name="Martin F.M."/>
        </authorList>
    </citation>
    <scope>NUCLEOTIDE SEQUENCE [LARGE SCALE GENOMIC DNA]</scope>
    <source>
        <strain evidence="2 3">DAOM 227022</strain>
    </source>
</reference>
<dbReference type="OrthoDB" id="2324875at2759"/>
<accession>A0A397S3G5</accession>
<gene>
    <name evidence="2" type="ORF">C1645_839414</name>
</gene>
<evidence type="ECO:0000313" key="3">
    <source>
        <dbReference type="Proteomes" id="UP000265703"/>
    </source>
</evidence>
<dbReference type="EMBL" id="QKYT01001064">
    <property type="protein sequence ID" value="RIA80032.1"/>
    <property type="molecule type" value="Genomic_DNA"/>
</dbReference>
<feature type="coiled-coil region" evidence="1">
    <location>
        <begin position="310"/>
        <end position="369"/>
    </location>
</feature>
<evidence type="ECO:0000256" key="1">
    <source>
        <dbReference type="SAM" id="Coils"/>
    </source>
</evidence>
<evidence type="ECO:0000313" key="2">
    <source>
        <dbReference type="EMBL" id="RIA80032.1"/>
    </source>
</evidence>
<protein>
    <submittedName>
        <fullName evidence="2">Uncharacterized protein</fullName>
    </submittedName>
</protein>